<protein>
    <submittedName>
        <fullName evidence="1">Uncharacterized protein</fullName>
    </submittedName>
</protein>
<comment type="caution">
    <text evidence="1">The sequence shown here is derived from an EMBL/GenBank/DDBJ whole genome shotgun (WGS) entry which is preliminary data.</text>
</comment>
<organism evidence="1 2">
    <name type="scientific">Candidatus Tanganyikabacteria bacterium</name>
    <dbReference type="NCBI Taxonomy" id="2961651"/>
    <lineage>
        <taxon>Bacteria</taxon>
        <taxon>Bacillati</taxon>
        <taxon>Candidatus Sericytochromatia</taxon>
        <taxon>Candidatus Tanganyikabacteria</taxon>
    </lineage>
</organism>
<name>A0A937X5M0_9BACT</name>
<accession>A0A937X5M0</accession>
<dbReference type="Proteomes" id="UP000703893">
    <property type="component" value="Unassembled WGS sequence"/>
</dbReference>
<dbReference type="AlphaFoldDB" id="A0A937X5M0"/>
<evidence type="ECO:0000313" key="2">
    <source>
        <dbReference type="Proteomes" id="UP000703893"/>
    </source>
</evidence>
<dbReference type="EMBL" id="VGJX01000273">
    <property type="protein sequence ID" value="MBM3274620.1"/>
    <property type="molecule type" value="Genomic_DNA"/>
</dbReference>
<evidence type="ECO:0000313" key="1">
    <source>
        <dbReference type="EMBL" id="MBM3274620.1"/>
    </source>
</evidence>
<reference evidence="1 2" key="1">
    <citation type="submission" date="2019-03" db="EMBL/GenBank/DDBJ databases">
        <title>Lake Tanganyika Metagenome-Assembled Genomes (MAGs).</title>
        <authorList>
            <person name="Tran P."/>
        </authorList>
    </citation>
    <scope>NUCLEOTIDE SEQUENCE [LARGE SCALE GENOMIC DNA]</scope>
    <source>
        <strain evidence="1">K_DeepCast_65m_m2_236</strain>
    </source>
</reference>
<proteinExistence type="predicted"/>
<sequence>MRRRPGIVVAFLVAFLAEPFPGYLAGFALDAVTVVATVYFAVAARHALPAPS</sequence>
<gene>
    <name evidence="1" type="ORF">FJZ00_05685</name>
</gene>